<reference evidence="1 2" key="1">
    <citation type="journal article" date="2023" name="Plants (Basel)">
        <title>Bridging the Gap: Combining Genomics and Transcriptomics Approaches to Understand Stylosanthes scabra, an Orphan Legume from the Brazilian Caatinga.</title>
        <authorList>
            <person name="Ferreira-Neto J.R.C."/>
            <person name="da Silva M.D."/>
            <person name="Binneck E."/>
            <person name="de Melo N.F."/>
            <person name="da Silva R.H."/>
            <person name="de Melo A.L.T.M."/>
            <person name="Pandolfi V."/>
            <person name="Bustamante F.O."/>
            <person name="Brasileiro-Vidal A.C."/>
            <person name="Benko-Iseppon A.M."/>
        </authorList>
    </citation>
    <scope>NUCLEOTIDE SEQUENCE [LARGE SCALE GENOMIC DNA]</scope>
    <source>
        <tissue evidence="1">Leaves</tissue>
    </source>
</reference>
<protein>
    <submittedName>
        <fullName evidence="1">Uncharacterized protein</fullName>
    </submittedName>
</protein>
<accession>A0ABU6VW04</accession>
<sequence>MHELPIQGLCGPNNNNTRNRVSVLRNRSRKSRFQDTIPGRHRSIMSLAGTMMMERVAVGMWFVEVVDGIYRPINLDYCSLETYLCKDRNPISLP</sequence>
<proteinExistence type="predicted"/>
<keyword evidence="2" id="KW-1185">Reference proteome</keyword>
<name>A0ABU6VW04_9FABA</name>
<comment type="caution">
    <text evidence="1">The sequence shown here is derived from an EMBL/GenBank/DDBJ whole genome shotgun (WGS) entry which is preliminary data.</text>
</comment>
<dbReference type="EMBL" id="JASCZI010152367">
    <property type="protein sequence ID" value="MED6175998.1"/>
    <property type="molecule type" value="Genomic_DNA"/>
</dbReference>
<evidence type="ECO:0000313" key="1">
    <source>
        <dbReference type="EMBL" id="MED6175998.1"/>
    </source>
</evidence>
<gene>
    <name evidence="1" type="ORF">PIB30_083695</name>
</gene>
<evidence type="ECO:0000313" key="2">
    <source>
        <dbReference type="Proteomes" id="UP001341840"/>
    </source>
</evidence>
<organism evidence="1 2">
    <name type="scientific">Stylosanthes scabra</name>
    <dbReference type="NCBI Taxonomy" id="79078"/>
    <lineage>
        <taxon>Eukaryota</taxon>
        <taxon>Viridiplantae</taxon>
        <taxon>Streptophyta</taxon>
        <taxon>Embryophyta</taxon>
        <taxon>Tracheophyta</taxon>
        <taxon>Spermatophyta</taxon>
        <taxon>Magnoliopsida</taxon>
        <taxon>eudicotyledons</taxon>
        <taxon>Gunneridae</taxon>
        <taxon>Pentapetalae</taxon>
        <taxon>rosids</taxon>
        <taxon>fabids</taxon>
        <taxon>Fabales</taxon>
        <taxon>Fabaceae</taxon>
        <taxon>Papilionoideae</taxon>
        <taxon>50 kb inversion clade</taxon>
        <taxon>dalbergioids sensu lato</taxon>
        <taxon>Dalbergieae</taxon>
        <taxon>Pterocarpus clade</taxon>
        <taxon>Stylosanthes</taxon>
    </lineage>
</organism>
<dbReference type="Proteomes" id="UP001341840">
    <property type="component" value="Unassembled WGS sequence"/>
</dbReference>